<reference evidence="2 3" key="1">
    <citation type="submission" date="2020-08" db="EMBL/GenBank/DDBJ databases">
        <title>Genomic Encyclopedia of Type Strains, Phase IV (KMG-IV): sequencing the most valuable type-strain genomes for metagenomic binning, comparative biology and taxonomic classification.</title>
        <authorList>
            <person name="Goeker M."/>
        </authorList>
    </citation>
    <scope>NUCLEOTIDE SEQUENCE [LARGE SCALE GENOMIC DNA]</scope>
    <source>
        <strain evidence="2 3">DSM 4737</strain>
    </source>
</reference>
<sequence>MRVHRSFLVLAIGALLSAGTLGLSACAQPGAAGADTPVDSAGRPLEPLTVVTATGSHDFMVEIADDDAERQRGLMFRPPLADDRGMLFQFPASGEQAFWMKNTPSSLDIIYIAPDGRIVSIAKYTTPQSETTYPSRGAANGVLELNAGRADAIGAKPGDVVKHSFFKP</sequence>
<dbReference type="InterPro" id="IPR003795">
    <property type="entry name" value="DUF192"/>
</dbReference>
<protein>
    <recommendedName>
        <fullName evidence="4">DUF192 domain-containing protein</fullName>
    </recommendedName>
</protein>
<name>A0A7W9CHZ9_9CAUL</name>
<dbReference type="Pfam" id="PF02643">
    <property type="entry name" value="DUF192"/>
    <property type="match status" value="1"/>
</dbReference>
<dbReference type="PANTHER" id="PTHR37953">
    <property type="entry name" value="UPF0127 PROTEIN MJ1496"/>
    <property type="match status" value="1"/>
</dbReference>
<keyword evidence="3" id="KW-1185">Reference proteome</keyword>
<accession>A0A7W9CHZ9</accession>
<dbReference type="PROSITE" id="PS51257">
    <property type="entry name" value="PROKAR_LIPOPROTEIN"/>
    <property type="match status" value="1"/>
</dbReference>
<evidence type="ECO:0000256" key="1">
    <source>
        <dbReference type="SAM" id="SignalP"/>
    </source>
</evidence>
<gene>
    <name evidence="2" type="ORF">GGR13_001460</name>
</gene>
<feature type="chain" id="PRO_5031206279" description="DUF192 domain-containing protein" evidence="1">
    <location>
        <begin position="28"/>
        <end position="168"/>
    </location>
</feature>
<evidence type="ECO:0000313" key="2">
    <source>
        <dbReference type="EMBL" id="MBB5745876.1"/>
    </source>
</evidence>
<proteinExistence type="predicted"/>
<dbReference type="AlphaFoldDB" id="A0A7W9CHZ9"/>
<dbReference type="InterPro" id="IPR038695">
    <property type="entry name" value="Saro_0823-like_sf"/>
</dbReference>
<dbReference type="Gene3D" id="2.60.120.1140">
    <property type="entry name" value="Protein of unknown function DUF192"/>
    <property type="match status" value="1"/>
</dbReference>
<feature type="signal peptide" evidence="1">
    <location>
        <begin position="1"/>
        <end position="27"/>
    </location>
</feature>
<evidence type="ECO:0000313" key="3">
    <source>
        <dbReference type="Proteomes" id="UP000545037"/>
    </source>
</evidence>
<organism evidence="2 3">
    <name type="scientific">Brevundimonas variabilis</name>
    <dbReference type="NCBI Taxonomy" id="74312"/>
    <lineage>
        <taxon>Bacteria</taxon>
        <taxon>Pseudomonadati</taxon>
        <taxon>Pseudomonadota</taxon>
        <taxon>Alphaproteobacteria</taxon>
        <taxon>Caulobacterales</taxon>
        <taxon>Caulobacteraceae</taxon>
        <taxon>Brevundimonas</taxon>
    </lineage>
</organism>
<dbReference type="EMBL" id="JACHOR010000002">
    <property type="protein sequence ID" value="MBB5745876.1"/>
    <property type="molecule type" value="Genomic_DNA"/>
</dbReference>
<evidence type="ECO:0008006" key="4">
    <source>
        <dbReference type="Google" id="ProtNLM"/>
    </source>
</evidence>
<dbReference type="Proteomes" id="UP000545037">
    <property type="component" value="Unassembled WGS sequence"/>
</dbReference>
<dbReference type="PANTHER" id="PTHR37953:SF1">
    <property type="entry name" value="UPF0127 PROTEIN MJ1496"/>
    <property type="match status" value="1"/>
</dbReference>
<keyword evidence="1" id="KW-0732">Signal</keyword>
<comment type="caution">
    <text evidence="2">The sequence shown here is derived from an EMBL/GenBank/DDBJ whole genome shotgun (WGS) entry which is preliminary data.</text>
</comment>
<dbReference type="RefSeq" id="WP_183212824.1">
    <property type="nucleotide sequence ID" value="NZ_JACHOR010000002.1"/>
</dbReference>